<sequence length="272" mass="29151">MARVPRIFLGCIALGSFLAAYNFTLLLLQTSYHQTSTSTMSHIEESVTARKYLPEASKGYAIDTPPLPVTHATSPVPVSVQHLNAESARKTEASAVVDAVTWKGNTISESEAVEQRAVEEPPRVAEDSPRKSKPLLGEEGEGKFHVIVTANQAKYVAWQTRAMYYHFKKIKEANPDCKMGGYTRVLHSAFLKRLKGTAQGAAQGAAQGDGSRRLKGTASRGRPGVDSLLGRLKGTAQGGASRERAGLASTSCCTLCSTPDCAPVRAAEEKMS</sequence>
<keyword evidence="6 8" id="KW-0472">Membrane</keyword>
<name>A0AAE0BSV7_9CHLO</name>
<dbReference type="PANTHER" id="PTHR31485">
    <property type="entry name" value="PEPTIDYL SERINE ALPHA-GALACTOSYLTRANSFERASE"/>
    <property type="match status" value="1"/>
</dbReference>
<keyword evidence="4 8" id="KW-0812">Transmembrane</keyword>
<evidence type="ECO:0000256" key="7">
    <source>
        <dbReference type="SAM" id="MobiDB-lite"/>
    </source>
</evidence>
<dbReference type="PANTHER" id="PTHR31485:SF7">
    <property type="entry name" value="PEPTIDYL SERINE ALPHA-GALACTOSYLTRANSFERASE"/>
    <property type="match status" value="1"/>
</dbReference>
<evidence type="ECO:0000256" key="2">
    <source>
        <dbReference type="ARBA" id="ARBA00022676"/>
    </source>
</evidence>
<keyword evidence="2" id="KW-0328">Glycosyltransferase</keyword>
<evidence type="ECO:0000256" key="1">
    <source>
        <dbReference type="ARBA" id="ARBA00004167"/>
    </source>
</evidence>
<feature type="transmembrane region" description="Helical" evidence="8">
    <location>
        <begin position="7"/>
        <end position="28"/>
    </location>
</feature>
<feature type="region of interest" description="Disordered" evidence="7">
    <location>
        <begin position="111"/>
        <end position="137"/>
    </location>
</feature>
<evidence type="ECO:0000313" key="11">
    <source>
        <dbReference type="Proteomes" id="UP001190700"/>
    </source>
</evidence>
<evidence type="ECO:0000256" key="8">
    <source>
        <dbReference type="SAM" id="Phobius"/>
    </source>
</evidence>
<dbReference type="AlphaFoldDB" id="A0AAE0BSV7"/>
<dbReference type="InterPro" id="IPR044845">
    <property type="entry name" value="HPAT/SRGT1-like"/>
</dbReference>
<dbReference type="InterPro" id="IPR056508">
    <property type="entry name" value="HPAT-like"/>
</dbReference>
<evidence type="ECO:0000256" key="3">
    <source>
        <dbReference type="ARBA" id="ARBA00022679"/>
    </source>
</evidence>
<evidence type="ECO:0000256" key="6">
    <source>
        <dbReference type="ARBA" id="ARBA00023136"/>
    </source>
</evidence>
<feature type="region of interest" description="Disordered" evidence="7">
    <location>
        <begin position="201"/>
        <end position="230"/>
    </location>
</feature>
<dbReference type="GO" id="GO:0016020">
    <property type="term" value="C:membrane"/>
    <property type="evidence" value="ECO:0007669"/>
    <property type="project" value="UniProtKB-SubCell"/>
</dbReference>
<dbReference type="EMBL" id="LGRX02033430">
    <property type="protein sequence ID" value="KAK3241279.1"/>
    <property type="molecule type" value="Genomic_DNA"/>
</dbReference>
<feature type="domain" description="Hydroxyproline O-arabinosyltransferase-like" evidence="9">
    <location>
        <begin position="144"/>
        <end position="188"/>
    </location>
</feature>
<dbReference type="GO" id="GO:0016757">
    <property type="term" value="F:glycosyltransferase activity"/>
    <property type="evidence" value="ECO:0007669"/>
    <property type="project" value="UniProtKB-KW"/>
</dbReference>
<keyword evidence="3" id="KW-0808">Transferase</keyword>
<gene>
    <name evidence="10" type="ORF">CYMTET_48940</name>
</gene>
<keyword evidence="5 8" id="KW-1133">Transmembrane helix</keyword>
<organism evidence="10 11">
    <name type="scientific">Cymbomonas tetramitiformis</name>
    <dbReference type="NCBI Taxonomy" id="36881"/>
    <lineage>
        <taxon>Eukaryota</taxon>
        <taxon>Viridiplantae</taxon>
        <taxon>Chlorophyta</taxon>
        <taxon>Pyramimonadophyceae</taxon>
        <taxon>Pyramimonadales</taxon>
        <taxon>Pyramimonadaceae</taxon>
        <taxon>Cymbomonas</taxon>
    </lineage>
</organism>
<evidence type="ECO:0000256" key="4">
    <source>
        <dbReference type="ARBA" id="ARBA00022692"/>
    </source>
</evidence>
<accession>A0AAE0BSV7</accession>
<evidence type="ECO:0000313" key="10">
    <source>
        <dbReference type="EMBL" id="KAK3241279.1"/>
    </source>
</evidence>
<evidence type="ECO:0000256" key="5">
    <source>
        <dbReference type="ARBA" id="ARBA00022989"/>
    </source>
</evidence>
<comment type="subcellular location">
    <subcellularLocation>
        <location evidence="1">Membrane</location>
        <topology evidence="1">Single-pass membrane protein</topology>
    </subcellularLocation>
</comment>
<dbReference type="Proteomes" id="UP001190700">
    <property type="component" value="Unassembled WGS sequence"/>
</dbReference>
<feature type="compositionally biased region" description="Basic and acidic residues" evidence="7">
    <location>
        <begin position="113"/>
        <end position="130"/>
    </location>
</feature>
<proteinExistence type="predicted"/>
<comment type="caution">
    <text evidence="10">The sequence shown here is derived from an EMBL/GenBank/DDBJ whole genome shotgun (WGS) entry which is preliminary data.</text>
</comment>
<evidence type="ECO:0000259" key="9">
    <source>
        <dbReference type="Pfam" id="PF23452"/>
    </source>
</evidence>
<reference evidence="10 11" key="1">
    <citation type="journal article" date="2015" name="Genome Biol. Evol.">
        <title>Comparative Genomics of a Bacterivorous Green Alga Reveals Evolutionary Causalities and Consequences of Phago-Mixotrophic Mode of Nutrition.</title>
        <authorList>
            <person name="Burns J.A."/>
            <person name="Paasch A."/>
            <person name="Narechania A."/>
            <person name="Kim E."/>
        </authorList>
    </citation>
    <scope>NUCLEOTIDE SEQUENCE [LARGE SCALE GENOMIC DNA]</scope>
    <source>
        <strain evidence="10 11">PLY_AMNH</strain>
    </source>
</reference>
<keyword evidence="11" id="KW-1185">Reference proteome</keyword>
<dbReference type="Pfam" id="PF23452">
    <property type="entry name" value="HPAT"/>
    <property type="match status" value="1"/>
</dbReference>
<protein>
    <recommendedName>
        <fullName evidence="9">Hydroxyproline O-arabinosyltransferase-like domain-containing protein</fullName>
    </recommendedName>
</protein>